<comment type="caution">
    <text evidence="1">The sequence shown here is derived from an EMBL/GenBank/DDBJ whole genome shotgun (WGS) entry which is preliminary data.</text>
</comment>
<organism evidence="1 2">
    <name type="scientific">Rhizophagus irregularis</name>
    <dbReference type="NCBI Taxonomy" id="588596"/>
    <lineage>
        <taxon>Eukaryota</taxon>
        <taxon>Fungi</taxon>
        <taxon>Fungi incertae sedis</taxon>
        <taxon>Mucoromycota</taxon>
        <taxon>Glomeromycotina</taxon>
        <taxon>Glomeromycetes</taxon>
        <taxon>Glomerales</taxon>
        <taxon>Glomeraceae</taxon>
        <taxon>Rhizophagus</taxon>
    </lineage>
</organism>
<dbReference type="Proteomes" id="UP000234323">
    <property type="component" value="Unassembled WGS sequence"/>
</dbReference>
<reference evidence="1 2" key="1">
    <citation type="submission" date="2015-10" db="EMBL/GenBank/DDBJ databases">
        <title>Genome analyses suggest a sexual origin of heterokaryosis in a supposedly ancient asexual fungus.</title>
        <authorList>
            <person name="Ropars J."/>
            <person name="Sedzielewska K."/>
            <person name="Noel J."/>
            <person name="Charron P."/>
            <person name="Farinelli L."/>
            <person name="Marton T."/>
            <person name="Kruger M."/>
            <person name="Pelin A."/>
            <person name="Brachmann A."/>
            <person name="Corradi N."/>
        </authorList>
    </citation>
    <scope>NUCLEOTIDE SEQUENCE [LARGE SCALE GENOMIC DNA]</scope>
    <source>
        <strain evidence="1 2">A4</strain>
    </source>
</reference>
<keyword evidence="2" id="KW-1185">Reference proteome</keyword>
<evidence type="ECO:0000313" key="1">
    <source>
        <dbReference type="EMBL" id="PKY43553.1"/>
    </source>
</evidence>
<gene>
    <name evidence="1" type="ORF">RhiirA4_541200</name>
</gene>
<proteinExistence type="predicted"/>
<dbReference type="AlphaFoldDB" id="A0A2I1GAA7"/>
<evidence type="ECO:0000313" key="2">
    <source>
        <dbReference type="Proteomes" id="UP000234323"/>
    </source>
</evidence>
<accession>A0A2I1GAA7</accession>
<name>A0A2I1GAA7_9GLOM</name>
<protein>
    <submittedName>
        <fullName evidence="1">Uncharacterized protein</fullName>
    </submittedName>
</protein>
<dbReference type="EMBL" id="LLXI01000260">
    <property type="protein sequence ID" value="PKY43553.1"/>
    <property type="molecule type" value="Genomic_DNA"/>
</dbReference>
<sequence length="75" mass="8751">MSLTVCFSYIFLGTQPTNTLERTGHLEGFAFNLGLWTFGLIGEWKWFQECFKSGTHEMFKIRVDLKFQILVPVLM</sequence>